<organism evidence="2 3">
    <name type="scientific">Parachlamydia acanthamoebae</name>
    <dbReference type="NCBI Taxonomy" id="83552"/>
    <lineage>
        <taxon>Bacteria</taxon>
        <taxon>Pseudomonadati</taxon>
        <taxon>Chlamydiota</taxon>
        <taxon>Chlamydiia</taxon>
        <taxon>Parachlamydiales</taxon>
        <taxon>Parachlamydiaceae</taxon>
        <taxon>Parachlamydia</taxon>
    </lineage>
</organism>
<dbReference type="Gene3D" id="3.30.200.20">
    <property type="entry name" value="Phosphorylase Kinase, domain 1"/>
    <property type="match status" value="1"/>
</dbReference>
<dbReference type="InterPro" id="IPR002575">
    <property type="entry name" value="Aminoglycoside_PTrfase"/>
</dbReference>
<dbReference type="InterPro" id="IPR011009">
    <property type="entry name" value="Kinase-like_dom_sf"/>
</dbReference>
<dbReference type="PANTHER" id="PTHR21310:SF42">
    <property type="entry name" value="BIFUNCTIONAL AAC_APH"/>
    <property type="match status" value="1"/>
</dbReference>
<dbReference type="CDD" id="cd05155">
    <property type="entry name" value="APH_ChoK_like_1"/>
    <property type="match status" value="1"/>
</dbReference>
<sequence length="298" mass="33383">MMDEQLKIDVTLVRRLVATQFPQWKTYSIRPVTLSGWDNRIFHLGENMLVRLPSAVSYAMQVEKEQHWLPKLASCLPLPIPVPLALGEPTDDYPWKWSIYNWFEGDTAASAHITDLCGFAASLAQFLLALQCIEQKGGPLAGLHSFYRGGSLAIYDVETRKAIISLKGKIDINAALDVWETALATRWHRPPVWVHGDVSAGNLLVKNGQLSAVIDFGQLSVGDPACDLAIAWTLFEGESREAFRTMLPLDSETWARGRAWVLWKALIVASGLTRTNAIEGEQCWHIIEEVLEDHKHKT</sequence>
<feature type="domain" description="Aminoglycoside phosphotransferase" evidence="1">
    <location>
        <begin position="35"/>
        <end position="260"/>
    </location>
</feature>
<accession>A0A0C1EN52</accession>
<dbReference type="SUPFAM" id="SSF56112">
    <property type="entry name" value="Protein kinase-like (PK-like)"/>
    <property type="match status" value="1"/>
</dbReference>
<dbReference type="Gene3D" id="3.90.1200.10">
    <property type="match status" value="1"/>
</dbReference>
<proteinExistence type="predicted"/>
<dbReference type="Pfam" id="PF01636">
    <property type="entry name" value="APH"/>
    <property type="match status" value="1"/>
</dbReference>
<reference evidence="2 3" key="1">
    <citation type="journal article" date="2014" name="Mol. Biol. Evol.">
        <title>Massive expansion of Ubiquitination-related gene families within the Chlamydiae.</title>
        <authorList>
            <person name="Domman D."/>
            <person name="Collingro A."/>
            <person name="Lagkouvardos I."/>
            <person name="Gehre L."/>
            <person name="Weinmaier T."/>
            <person name="Rattei T."/>
            <person name="Subtil A."/>
            <person name="Horn M."/>
        </authorList>
    </citation>
    <scope>NUCLEOTIDE SEQUENCE [LARGE SCALE GENOMIC DNA]</scope>
    <source>
        <strain evidence="2 3">OEW1</strain>
    </source>
</reference>
<name>A0A0C1EN52_9BACT</name>
<evidence type="ECO:0000313" key="2">
    <source>
        <dbReference type="EMBL" id="KIA77784.1"/>
    </source>
</evidence>
<dbReference type="InterPro" id="IPR051678">
    <property type="entry name" value="AGP_Transferase"/>
</dbReference>
<evidence type="ECO:0000259" key="1">
    <source>
        <dbReference type="Pfam" id="PF01636"/>
    </source>
</evidence>
<dbReference type="PANTHER" id="PTHR21310">
    <property type="entry name" value="AMINOGLYCOSIDE PHOSPHOTRANSFERASE-RELATED-RELATED"/>
    <property type="match status" value="1"/>
</dbReference>
<comment type="caution">
    <text evidence="2">The sequence shown here is derived from an EMBL/GenBank/DDBJ whole genome shotgun (WGS) entry which is preliminary data.</text>
</comment>
<protein>
    <recommendedName>
        <fullName evidence="1">Aminoglycoside phosphotransferase domain-containing protein</fullName>
    </recommendedName>
</protein>
<evidence type="ECO:0000313" key="3">
    <source>
        <dbReference type="Proteomes" id="UP000031307"/>
    </source>
</evidence>
<dbReference type="AlphaFoldDB" id="A0A0C1EN52"/>
<dbReference type="PATRIC" id="fig|83552.4.peg.1030"/>
<gene>
    <name evidence="2" type="ORF">DB43_FS00250</name>
</gene>
<dbReference type="EMBL" id="JSAM01000062">
    <property type="protein sequence ID" value="KIA77784.1"/>
    <property type="molecule type" value="Genomic_DNA"/>
</dbReference>
<dbReference type="Proteomes" id="UP000031307">
    <property type="component" value="Unassembled WGS sequence"/>
</dbReference>